<keyword evidence="6" id="KW-0472">Membrane</keyword>
<comment type="similarity">
    <text evidence="2">Belongs to the OmpP1/FadL family.</text>
</comment>
<dbReference type="AlphaFoldDB" id="A0A6C0Y0S2"/>
<feature type="signal peptide" evidence="8">
    <location>
        <begin position="1"/>
        <end position="22"/>
    </location>
</feature>
<evidence type="ECO:0000256" key="8">
    <source>
        <dbReference type="SAM" id="SignalP"/>
    </source>
</evidence>
<keyword evidence="5 8" id="KW-0732">Signal</keyword>
<evidence type="ECO:0000256" key="6">
    <source>
        <dbReference type="ARBA" id="ARBA00023136"/>
    </source>
</evidence>
<accession>A0A6C0Y0S2</accession>
<dbReference type="PANTHER" id="PTHR35093:SF8">
    <property type="entry name" value="OUTER MEMBRANE PROTEIN NMB0088-RELATED"/>
    <property type="match status" value="1"/>
</dbReference>
<dbReference type="EMBL" id="CP044455">
    <property type="protein sequence ID" value="QIC69532.1"/>
    <property type="molecule type" value="Genomic_DNA"/>
</dbReference>
<dbReference type="Proteomes" id="UP000503440">
    <property type="component" value="Chromosome"/>
</dbReference>
<evidence type="ECO:0000313" key="10">
    <source>
        <dbReference type="Proteomes" id="UP000503440"/>
    </source>
</evidence>
<evidence type="ECO:0000313" key="9">
    <source>
        <dbReference type="EMBL" id="QIC69532.1"/>
    </source>
</evidence>
<keyword evidence="4" id="KW-0812">Transmembrane</keyword>
<dbReference type="Pfam" id="PF03349">
    <property type="entry name" value="Toluene_X"/>
    <property type="match status" value="1"/>
</dbReference>
<dbReference type="PANTHER" id="PTHR35093">
    <property type="entry name" value="OUTER MEMBRANE PROTEIN NMB0088-RELATED"/>
    <property type="match status" value="1"/>
</dbReference>
<evidence type="ECO:0000256" key="4">
    <source>
        <dbReference type="ARBA" id="ARBA00022692"/>
    </source>
</evidence>
<evidence type="ECO:0000256" key="2">
    <source>
        <dbReference type="ARBA" id="ARBA00008163"/>
    </source>
</evidence>
<dbReference type="GO" id="GO:0015483">
    <property type="term" value="F:long-chain fatty acid transporting porin activity"/>
    <property type="evidence" value="ECO:0007669"/>
    <property type="project" value="TreeGrafter"/>
</dbReference>
<reference evidence="9 10" key="1">
    <citation type="submission" date="2019-09" db="EMBL/GenBank/DDBJ databases">
        <title>Non-baumannii Acinetobacter spp. carrying blaNDM-1 isolated in China.</title>
        <authorList>
            <person name="Cui C."/>
            <person name="Chen C."/>
            <person name="Sun J."/>
            <person name="Liu Y."/>
        </authorList>
    </citation>
    <scope>NUCLEOTIDE SEQUENCE [LARGE SCALE GENOMIC DNA]</scope>
    <source>
        <strain evidence="9 10">B18</strain>
    </source>
</reference>
<evidence type="ECO:0000256" key="3">
    <source>
        <dbReference type="ARBA" id="ARBA00022452"/>
    </source>
</evidence>
<proteinExistence type="inferred from homology"/>
<evidence type="ECO:0000256" key="1">
    <source>
        <dbReference type="ARBA" id="ARBA00004571"/>
    </source>
</evidence>
<evidence type="ECO:0000256" key="7">
    <source>
        <dbReference type="ARBA" id="ARBA00023237"/>
    </source>
</evidence>
<dbReference type="SUPFAM" id="SSF56935">
    <property type="entry name" value="Porins"/>
    <property type="match status" value="1"/>
</dbReference>
<dbReference type="InterPro" id="IPR005017">
    <property type="entry name" value="OMPP1/FadL/TodX"/>
</dbReference>
<keyword evidence="7" id="KW-0998">Cell outer membrane</keyword>
<dbReference type="RefSeq" id="WP_163145528.1">
    <property type="nucleotide sequence ID" value="NZ_CP044455.1"/>
</dbReference>
<protein>
    <submittedName>
        <fullName evidence="9">Long-chain fatty acid transporter</fullName>
    </submittedName>
</protein>
<dbReference type="Gene3D" id="2.40.160.60">
    <property type="entry name" value="Outer membrane protein transport protein (OMPP1/FadL/TodX)"/>
    <property type="match status" value="1"/>
</dbReference>
<feature type="chain" id="PRO_5025491647" evidence="8">
    <location>
        <begin position="23"/>
        <end position="500"/>
    </location>
</feature>
<sequence length="500" mass="53041">MKLKALSTAMILATVPMTGAFAAALDRSGQSMAAFLQPGNYFEAGISVLDPSVSGKEAGETPTRRNIGDMAGDYYFPTAALKLQPTKNFSFGILYDQPYGADAAYTGNNVFVSDTTNTILAPEALAEIRQNTITSTFEGLTAEERVGAALEAQGVDLTTAAGQLQYQGTLAAYNTVDAVKQQIDAGVLAGVTARVDAGLADVNDLLGVGNTQVEVDTQNLSFVMGYQPTENWNIYGGAVYQTIKGNVSLRGQAYSLYNGYDASIPEDSAVGWLAGIAYQIPEIALKASLTYRSEIDHDVNVRETLPTLEALALLPNGAAAAGAIATSEGKTTITTPQSVNLDFQTGIMANTVAFANLRWVEWSKFSIRPHKFGLVSEAVGPLVQRPNGFNLVEYEDDQISATVGVGRKLNDQWAGNVSVGWDSGAGNPVSTLGPTEGYWNVGLGVQYSPAPNYFIAGGVKYFMLGDAKAQTGAQAGSSDYVAEFEDNDAWAYGLKIGYRF</sequence>
<evidence type="ECO:0000256" key="5">
    <source>
        <dbReference type="ARBA" id="ARBA00022729"/>
    </source>
</evidence>
<dbReference type="GO" id="GO:0009279">
    <property type="term" value="C:cell outer membrane"/>
    <property type="evidence" value="ECO:0007669"/>
    <property type="project" value="UniProtKB-SubCell"/>
</dbReference>
<gene>
    <name evidence="9" type="ORF">FSC09_03485</name>
</gene>
<name>A0A6C0Y0S2_9GAMM</name>
<comment type="subcellular location">
    <subcellularLocation>
        <location evidence="1">Cell outer membrane</location>
        <topology evidence="1">Multi-pass membrane protein</topology>
    </subcellularLocation>
</comment>
<keyword evidence="3" id="KW-1134">Transmembrane beta strand</keyword>
<organism evidence="9 10">
    <name type="scientific">Acinetobacter indicus</name>
    <dbReference type="NCBI Taxonomy" id="756892"/>
    <lineage>
        <taxon>Bacteria</taxon>
        <taxon>Pseudomonadati</taxon>
        <taxon>Pseudomonadota</taxon>
        <taxon>Gammaproteobacteria</taxon>
        <taxon>Moraxellales</taxon>
        <taxon>Moraxellaceae</taxon>
        <taxon>Acinetobacter</taxon>
    </lineage>
</organism>